<evidence type="ECO:0008006" key="4">
    <source>
        <dbReference type="Google" id="ProtNLM"/>
    </source>
</evidence>
<feature type="region of interest" description="Disordered" evidence="1">
    <location>
        <begin position="1"/>
        <end position="43"/>
    </location>
</feature>
<feature type="compositionally biased region" description="Basic residues" evidence="1">
    <location>
        <begin position="17"/>
        <end position="33"/>
    </location>
</feature>
<dbReference type="OrthoDB" id="2142040at2759"/>
<reference evidence="2 3" key="1">
    <citation type="submission" date="2019-01" db="EMBL/GenBank/DDBJ databases">
        <authorList>
            <person name="Ferrante I. M."/>
        </authorList>
    </citation>
    <scope>NUCLEOTIDE SEQUENCE [LARGE SCALE GENOMIC DNA]</scope>
    <source>
        <strain evidence="2 3">B856</strain>
    </source>
</reference>
<dbReference type="Proteomes" id="UP000291116">
    <property type="component" value="Unassembled WGS sequence"/>
</dbReference>
<dbReference type="AlphaFoldDB" id="A0A448Z054"/>
<feature type="compositionally biased region" description="Basic and acidic residues" evidence="1">
    <location>
        <begin position="1"/>
        <end position="16"/>
    </location>
</feature>
<name>A0A448Z054_9STRA</name>
<protein>
    <recommendedName>
        <fullName evidence="4">VWFA domain-containing protein</fullName>
    </recommendedName>
</protein>
<keyword evidence="3" id="KW-1185">Reference proteome</keyword>
<proteinExistence type="predicted"/>
<dbReference type="InterPro" id="IPR036465">
    <property type="entry name" value="vWFA_dom_sf"/>
</dbReference>
<dbReference type="EMBL" id="CAACVS010000059">
    <property type="protein sequence ID" value="VEU35453.1"/>
    <property type="molecule type" value="Genomic_DNA"/>
</dbReference>
<organism evidence="2 3">
    <name type="scientific">Pseudo-nitzschia multistriata</name>
    <dbReference type="NCBI Taxonomy" id="183589"/>
    <lineage>
        <taxon>Eukaryota</taxon>
        <taxon>Sar</taxon>
        <taxon>Stramenopiles</taxon>
        <taxon>Ochrophyta</taxon>
        <taxon>Bacillariophyta</taxon>
        <taxon>Bacillariophyceae</taxon>
        <taxon>Bacillariophycidae</taxon>
        <taxon>Bacillariales</taxon>
        <taxon>Bacillariaceae</taxon>
        <taxon>Pseudo-nitzschia</taxon>
    </lineage>
</organism>
<feature type="compositionally biased region" description="Basic and acidic residues" evidence="1">
    <location>
        <begin position="34"/>
        <end position="43"/>
    </location>
</feature>
<gene>
    <name evidence="2" type="ORF">PSNMU_V1.4_AUG-EV-PASAV3_0022280</name>
</gene>
<dbReference type="Gene3D" id="3.40.50.410">
    <property type="entry name" value="von Willebrand factor, type A domain"/>
    <property type="match status" value="1"/>
</dbReference>
<sequence length="384" mass="42916">MDQDTKKNTSKGEKKNMKSKKSNQNKKNKTKKDKKNDRKRDDVADAIPNVLDVTPIVAVAPIAAVAIPLPDDIHPDQHYTPPVSAQSNTTDHQFPNEGSINPVIYPVVSEIAAVAVPLPDDIHPNQHYIPPVSNQPSAMFPNQEGRNQPNIGSPISGNGNVKLKDQGYSSGLIYSIGLNNVICPLRIWVVDNSGSMKKRDGHRISENKRTKQPFLLECTRWAEMQDTVEYHARMAAQLESPTVFRLLNKASTGQQQFSIGERGHQFIQEDLNIALETIWRTVPNGKTPLVEHIYQIRSVIMPIRNSLCQDGQKVVVVIATDGLPTDSSGTICLERFKVALRSLLQLPILLVIRLCTDMKSVVKFYHKLDADLEYKLEVLDDFFG</sequence>
<evidence type="ECO:0000313" key="3">
    <source>
        <dbReference type="Proteomes" id="UP000291116"/>
    </source>
</evidence>
<dbReference type="SUPFAM" id="SSF53300">
    <property type="entry name" value="vWA-like"/>
    <property type="match status" value="1"/>
</dbReference>
<accession>A0A448Z054</accession>
<evidence type="ECO:0000256" key="1">
    <source>
        <dbReference type="SAM" id="MobiDB-lite"/>
    </source>
</evidence>
<evidence type="ECO:0000313" key="2">
    <source>
        <dbReference type="EMBL" id="VEU35453.1"/>
    </source>
</evidence>